<evidence type="ECO:0008006" key="2">
    <source>
        <dbReference type="Google" id="ProtNLM"/>
    </source>
</evidence>
<sequence>MLKVISILALFFAGCSTSSPLLMPTAEGKNAGGREAIRVIVKPITTHGLGSEDEKRLGIDLSDHFTAFAVLLSNQTKEAISYTLSRTYLTIETEQEQYPLNEAESIQYYREGDDASRIILFPKSKKKMAKEIEKIKVIRLKDGDILPGDQRKGLILFKKVGQDHCKDVVLTLEDIIVIKTGEKKRFSFPFSCKSK</sequence>
<name>A0A3B1CG17_9ZZZZ</name>
<accession>A0A3B1CG17</accession>
<protein>
    <recommendedName>
        <fullName evidence="2">DUF4352 domain-containing protein</fullName>
    </recommendedName>
</protein>
<evidence type="ECO:0000313" key="1">
    <source>
        <dbReference type="EMBL" id="VAX29169.1"/>
    </source>
</evidence>
<reference evidence="1" key="1">
    <citation type="submission" date="2018-06" db="EMBL/GenBank/DDBJ databases">
        <authorList>
            <person name="Zhirakovskaya E."/>
        </authorList>
    </citation>
    <scope>NUCLEOTIDE SEQUENCE</scope>
</reference>
<gene>
    <name evidence="1" type="ORF">MNBD_NITROSPIRAE01-1265</name>
</gene>
<proteinExistence type="predicted"/>
<dbReference type="EMBL" id="UOGF01000048">
    <property type="protein sequence ID" value="VAX29169.1"/>
    <property type="molecule type" value="Genomic_DNA"/>
</dbReference>
<dbReference type="AlphaFoldDB" id="A0A3B1CG17"/>
<dbReference type="PROSITE" id="PS51257">
    <property type="entry name" value="PROKAR_LIPOPROTEIN"/>
    <property type="match status" value="1"/>
</dbReference>
<organism evidence="1">
    <name type="scientific">hydrothermal vent metagenome</name>
    <dbReference type="NCBI Taxonomy" id="652676"/>
    <lineage>
        <taxon>unclassified sequences</taxon>
        <taxon>metagenomes</taxon>
        <taxon>ecological metagenomes</taxon>
    </lineage>
</organism>